<dbReference type="PANTHER" id="PTHR46115">
    <property type="entry name" value="THIOREDOXIN-LIKE PROTEIN 1"/>
    <property type="match status" value="1"/>
</dbReference>
<evidence type="ECO:0000259" key="3">
    <source>
        <dbReference type="PROSITE" id="PS50108"/>
    </source>
</evidence>
<dbReference type="PROSITE" id="PS51532">
    <property type="entry name" value="PITH"/>
    <property type="match status" value="1"/>
</dbReference>
<dbReference type="PROSITE" id="PS51352">
    <property type="entry name" value="THIOREDOXIN_2"/>
    <property type="match status" value="1"/>
</dbReference>
<dbReference type="SUPFAM" id="SSF52833">
    <property type="entry name" value="Thioredoxin-like"/>
    <property type="match status" value="1"/>
</dbReference>
<dbReference type="Pfam" id="PF06201">
    <property type="entry name" value="PITH"/>
    <property type="match status" value="1"/>
</dbReference>
<dbReference type="Gene3D" id="2.60.120.470">
    <property type="entry name" value="PITH domain"/>
    <property type="match status" value="1"/>
</dbReference>
<dbReference type="InterPro" id="IPR036249">
    <property type="entry name" value="Thioredoxin-like_sf"/>
</dbReference>
<dbReference type="AlphaFoldDB" id="A0A9P6PYK1"/>
<dbReference type="GO" id="GO:0005737">
    <property type="term" value="C:cytoplasm"/>
    <property type="evidence" value="ECO:0007669"/>
    <property type="project" value="UniProtKB-ARBA"/>
</dbReference>
<dbReference type="InterPro" id="IPR037047">
    <property type="entry name" value="PITH_dom_sf"/>
</dbReference>
<organism evidence="6 7">
    <name type="scientific">Actinomortierella ambigua</name>
    <dbReference type="NCBI Taxonomy" id="1343610"/>
    <lineage>
        <taxon>Eukaryota</taxon>
        <taxon>Fungi</taxon>
        <taxon>Fungi incertae sedis</taxon>
        <taxon>Mucoromycota</taxon>
        <taxon>Mortierellomycotina</taxon>
        <taxon>Mortierellomycetes</taxon>
        <taxon>Mortierellales</taxon>
        <taxon>Mortierellaceae</taxon>
        <taxon>Actinomortierella</taxon>
    </lineage>
</organism>
<feature type="domain" description="PITH" evidence="5">
    <location>
        <begin position="302"/>
        <end position="472"/>
    </location>
</feature>
<feature type="compositionally biased region" description="Low complexity" evidence="2">
    <location>
        <begin position="47"/>
        <end position="59"/>
    </location>
</feature>
<dbReference type="InterPro" id="IPR008979">
    <property type="entry name" value="Galactose-bd-like_sf"/>
</dbReference>
<dbReference type="InterPro" id="IPR010400">
    <property type="entry name" value="PITH_dom"/>
</dbReference>
<evidence type="ECO:0000256" key="1">
    <source>
        <dbReference type="ARBA" id="ARBA00023157"/>
    </source>
</evidence>
<evidence type="ECO:0000259" key="5">
    <source>
        <dbReference type="PROSITE" id="PS51532"/>
    </source>
</evidence>
<evidence type="ECO:0000313" key="6">
    <source>
        <dbReference type="EMBL" id="KAG0255166.1"/>
    </source>
</evidence>
<dbReference type="InterPro" id="IPR000095">
    <property type="entry name" value="CRIB_dom"/>
</dbReference>
<dbReference type="Gene3D" id="3.40.30.10">
    <property type="entry name" value="Glutaredoxin"/>
    <property type="match status" value="1"/>
</dbReference>
<sequence>MGAQPSKVKRSKSTDPKWQGIGPDTPMRNSSQHHSGPSSPPSRYGVNNSASSSNNNNNNRGGRRPSAAAKEPPKKFKIKIFFKVDPKKGAAGRPKITKNLISLPSDFRHTGHIGAGEVRSGRIDPDRIKSQMMEVAACLRLDLDTPMPALKTVPVQRDDGREASSFMTGPPPVERYDILLAMPVTHIHSSQEYQGALAAAGATRLAWCGPCRMIKPVFEKLSNEYKHVTFLSVDVDEVQDVASAAGVSAMPTFHFFKNSNKIAEMRGANPSQLQSLVKQHQGPAEDNDASGSGSGSGSNNGSTPPLVAGHSDLAEQITLSQVSCLNEQHENNVRNALKKDESFLESDVDEQLLITVPFNQAVKLHSLKIVPKDFAHAPKTIKLYANRVTMGFDDADSVKETQILELAEKDYKENGGLVSLRFVKFQSVSSITIFVVDNQEDEETTQIQELVFIGSSLDGTDMSALKKVEHDH</sequence>
<dbReference type="Proteomes" id="UP000807716">
    <property type="component" value="Unassembled WGS sequence"/>
</dbReference>
<feature type="region of interest" description="Disordered" evidence="2">
    <location>
        <begin position="271"/>
        <end position="308"/>
    </location>
</feature>
<dbReference type="FunFam" id="3.40.30.10:FF:000245">
    <property type="entry name" value="Thioredoxin"/>
    <property type="match status" value="1"/>
</dbReference>
<gene>
    <name evidence="6" type="primary">TXNL1</name>
    <name evidence="6" type="ORF">DFQ27_006397</name>
</gene>
<dbReference type="InterPro" id="IPR013766">
    <property type="entry name" value="Thioredoxin_domain"/>
</dbReference>
<keyword evidence="1" id="KW-1015">Disulfide bond</keyword>
<feature type="domain" description="Thioredoxin" evidence="4">
    <location>
        <begin position="141"/>
        <end position="282"/>
    </location>
</feature>
<evidence type="ECO:0000256" key="2">
    <source>
        <dbReference type="SAM" id="MobiDB-lite"/>
    </source>
</evidence>
<feature type="domain" description="CRIB" evidence="3">
    <location>
        <begin position="101"/>
        <end position="114"/>
    </location>
</feature>
<dbReference type="Pfam" id="PF00085">
    <property type="entry name" value="Thioredoxin"/>
    <property type="match status" value="1"/>
</dbReference>
<comment type="caution">
    <text evidence="6">The sequence shown here is derived from an EMBL/GenBank/DDBJ whole genome shotgun (WGS) entry which is preliminary data.</text>
</comment>
<protein>
    <submittedName>
        <fullName evidence="6">Thioredoxin-like protein 1</fullName>
    </submittedName>
</protein>
<dbReference type="SUPFAM" id="SSF49785">
    <property type="entry name" value="Galactose-binding domain-like"/>
    <property type="match status" value="1"/>
</dbReference>
<dbReference type="OrthoDB" id="10263751at2759"/>
<dbReference type="PROSITE" id="PS50108">
    <property type="entry name" value="CRIB"/>
    <property type="match status" value="1"/>
</dbReference>
<accession>A0A9P6PYK1</accession>
<feature type="region of interest" description="Disordered" evidence="2">
    <location>
        <begin position="1"/>
        <end position="74"/>
    </location>
</feature>
<evidence type="ECO:0000313" key="7">
    <source>
        <dbReference type="Proteomes" id="UP000807716"/>
    </source>
</evidence>
<name>A0A9P6PYK1_9FUNG</name>
<dbReference type="EMBL" id="JAAAJB010000474">
    <property type="protein sequence ID" value="KAG0255166.1"/>
    <property type="molecule type" value="Genomic_DNA"/>
</dbReference>
<dbReference type="CDD" id="cd02947">
    <property type="entry name" value="TRX_family"/>
    <property type="match status" value="1"/>
</dbReference>
<evidence type="ECO:0000259" key="4">
    <source>
        <dbReference type="PROSITE" id="PS51352"/>
    </source>
</evidence>
<proteinExistence type="predicted"/>
<keyword evidence="7" id="KW-1185">Reference proteome</keyword>
<reference evidence="6" key="1">
    <citation type="journal article" date="2020" name="Fungal Divers.">
        <title>Resolving the Mortierellaceae phylogeny through synthesis of multi-gene phylogenetics and phylogenomics.</title>
        <authorList>
            <person name="Vandepol N."/>
            <person name="Liber J."/>
            <person name="Desiro A."/>
            <person name="Na H."/>
            <person name="Kennedy M."/>
            <person name="Barry K."/>
            <person name="Grigoriev I.V."/>
            <person name="Miller A.N."/>
            <person name="O'Donnell K."/>
            <person name="Stajich J.E."/>
            <person name="Bonito G."/>
        </authorList>
    </citation>
    <scope>NUCLEOTIDE SEQUENCE</scope>
    <source>
        <strain evidence="6">BC1065</strain>
    </source>
</reference>